<dbReference type="EMBL" id="JBHSIS010000006">
    <property type="protein sequence ID" value="MFC4854596.1"/>
    <property type="molecule type" value="Genomic_DNA"/>
</dbReference>
<organism evidence="2 3">
    <name type="scientific">Actinophytocola glycyrrhizae</name>
    <dbReference type="NCBI Taxonomy" id="2044873"/>
    <lineage>
        <taxon>Bacteria</taxon>
        <taxon>Bacillati</taxon>
        <taxon>Actinomycetota</taxon>
        <taxon>Actinomycetes</taxon>
        <taxon>Pseudonocardiales</taxon>
        <taxon>Pseudonocardiaceae</taxon>
    </lineage>
</organism>
<evidence type="ECO:0000313" key="3">
    <source>
        <dbReference type="Proteomes" id="UP001595859"/>
    </source>
</evidence>
<proteinExistence type="predicted"/>
<dbReference type="Gene3D" id="3.10.290.30">
    <property type="entry name" value="MM3350-like"/>
    <property type="match status" value="1"/>
</dbReference>
<name>A0ABV9S4Z2_9PSEU</name>
<feature type="domain" description="Plasmid pRiA4b Orf3-like" evidence="1">
    <location>
        <begin position="276"/>
        <end position="394"/>
    </location>
</feature>
<dbReference type="PANTHER" id="PTHR41878:SF1">
    <property type="entry name" value="TNPR PROTEIN"/>
    <property type="match status" value="1"/>
</dbReference>
<evidence type="ECO:0000313" key="2">
    <source>
        <dbReference type="EMBL" id="MFC4854596.1"/>
    </source>
</evidence>
<accession>A0ABV9S4Z2</accession>
<comment type="caution">
    <text evidence="2">The sequence shown here is derived from an EMBL/GenBank/DDBJ whole genome shotgun (WGS) entry which is preliminary data.</text>
</comment>
<dbReference type="SUPFAM" id="SSF159941">
    <property type="entry name" value="MM3350-like"/>
    <property type="match status" value="1"/>
</dbReference>
<dbReference type="RefSeq" id="WP_378056527.1">
    <property type="nucleotide sequence ID" value="NZ_JBHSIS010000006.1"/>
</dbReference>
<keyword evidence="3" id="KW-1185">Reference proteome</keyword>
<dbReference type="InterPro" id="IPR024047">
    <property type="entry name" value="MM3350-like_sf"/>
</dbReference>
<dbReference type="Proteomes" id="UP001595859">
    <property type="component" value="Unassembled WGS sequence"/>
</dbReference>
<protein>
    <submittedName>
        <fullName evidence="2">Plasmid pRiA4b ORF-3 family protein</fullName>
    </submittedName>
</protein>
<gene>
    <name evidence="2" type="ORF">ACFPCV_13885</name>
</gene>
<reference evidence="3" key="1">
    <citation type="journal article" date="2019" name="Int. J. Syst. Evol. Microbiol.">
        <title>The Global Catalogue of Microorganisms (GCM) 10K type strain sequencing project: providing services to taxonomists for standard genome sequencing and annotation.</title>
        <authorList>
            <consortium name="The Broad Institute Genomics Platform"/>
            <consortium name="The Broad Institute Genome Sequencing Center for Infectious Disease"/>
            <person name="Wu L."/>
            <person name="Ma J."/>
        </authorList>
    </citation>
    <scope>NUCLEOTIDE SEQUENCE [LARGE SCALE GENOMIC DNA]</scope>
    <source>
        <strain evidence="3">ZS-22-S1</strain>
    </source>
</reference>
<evidence type="ECO:0000259" key="1">
    <source>
        <dbReference type="Pfam" id="PF07929"/>
    </source>
</evidence>
<dbReference type="PANTHER" id="PTHR41878">
    <property type="entry name" value="LEXA REPRESSOR-RELATED"/>
    <property type="match status" value="1"/>
</dbReference>
<sequence>MIHWAGLQALLEVEAGDTLGSDPRVTALVTLTEVTEHQLDDERVLRHRVEHVMHDRGDWTYRTAPQRHGRVHPVDGALAVLRLFGAVEGTRLTPLGVWVESELRRVVPPQITPGMSVSDLLGLLADADEIDAWNRARRWFGDRTRTRIVTELVEGAAEASPAERVAAVGLIGDLGDEAVAAFRAAERFPNLAAHVRALAYQAEQAPPPSPEDLVWLATEYAHIDLVRHGAATARYAVMNLLDAAGIDRIADSGHPHAEAVAEALASVAGTPVPVQRLKVSLSGKCWRTVLLAENATLGLLHQVITVLFGWDDDHLHVFTVGHRRYADPFHRLEETGDEDAMPLFRALPQRGAKISHTYDMGACWQHEIVLEKVLDDHPLPYPECVAGTGDNPIEYYDPDDPEEPSPFDIEAVDKRLRKLVADH</sequence>
<dbReference type="InterPro" id="IPR012912">
    <property type="entry name" value="Plasmid_pRiA4b_Orf3-like"/>
</dbReference>
<dbReference type="Pfam" id="PF07929">
    <property type="entry name" value="PRiA4_ORF3"/>
    <property type="match status" value="1"/>
</dbReference>